<dbReference type="InterPro" id="IPR004299">
    <property type="entry name" value="MBOAT_fam"/>
</dbReference>
<dbReference type="PANTHER" id="PTHR13285">
    <property type="entry name" value="ACYLTRANSFERASE"/>
    <property type="match status" value="1"/>
</dbReference>
<keyword evidence="6 7" id="KW-0472">Membrane</keyword>
<evidence type="ECO:0000313" key="8">
    <source>
        <dbReference type="EMBL" id="MTS51252.1"/>
    </source>
</evidence>
<dbReference type="InterPro" id="IPR024194">
    <property type="entry name" value="Ac/AlaTfrase_AlgI/DltB"/>
</dbReference>
<dbReference type="Pfam" id="PF03062">
    <property type="entry name" value="MBOAT"/>
    <property type="match status" value="1"/>
</dbReference>
<comment type="caution">
    <text evidence="8">The sequence shown here is derived from an EMBL/GenBank/DDBJ whole genome shotgun (WGS) entry which is preliminary data.</text>
</comment>
<gene>
    <name evidence="8" type="ORF">GMD52_06840</name>
</gene>
<sequence length="593" mass="66687">MPRHWPCGGVCALRAALSARLPAREASHRSDTRLRAQSPPLFGGIRRVACTLPRKDARLCHRQLFPRTLLLLLCLFQQSGAAHGRRSSPEGVLRMSSFFAVAFLVFLAGTCLAYFVLPKAVRPYWLLVCSYLFYMYDPENAGFVALLLSASAVTWAAALLLERLRVKWMRRVCLVVSLALCVGCLFYYKYFNFLGETLAALLDSFGLHYTAPSLDILAPVGISYFTFAALGYVIDVYRGRQRAEKNFFFYALFVSFFPCIVTGPIERAEHMIPQFKTPQTFDYARVSGGLFRILWGFFKKFVIANTLGTAVDAVYGNPGYGAYTGPILLLASLLYTYQLYCDFSAGCDVALGAGAVFGFELTENFRQPLRARSFTELWRRWHISLTSWFRDYLYIPLGGNRRGKARQYINQLVVFLVSGLWHGASLSMVVWGLLNGVYLCVGKATQDARRKLTRHNPLYHFTPVRRIFQTAVTYLLFTSCIIFFRSSEVFEGSKGIADALYIYGHLFSGWGKLFTAPDAIGRALVSIGLSVQTALVLAVSILVVETLESVQEPVNRTIRKVPIFLRWPLYYALVLGMLFFGSFANSGSIYGRF</sequence>
<dbReference type="GO" id="GO:0005886">
    <property type="term" value="C:plasma membrane"/>
    <property type="evidence" value="ECO:0007669"/>
    <property type="project" value="UniProtKB-SubCell"/>
</dbReference>
<protein>
    <submittedName>
        <fullName evidence="8">MBOAT family protein</fullName>
    </submittedName>
</protein>
<comment type="subcellular location">
    <subcellularLocation>
        <location evidence="1">Cell membrane</location>
        <topology evidence="1">Multi-pass membrane protein</topology>
    </subcellularLocation>
</comment>
<comment type="similarity">
    <text evidence="2 7">Belongs to the membrane-bound acyltransferase family.</text>
</comment>
<organism evidence="8 9">
    <name type="scientific">Ruthenibacterium lactatiformans</name>
    <dbReference type="NCBI Taxonomy" id="1550024"/>
    <lineage>
        <taxon>Bacteria</taxon>
        <taxon>Bacillati</taxon>
        <taxon>Bacillota</taxon>
        <taxon>Clostridia</taxon>
        <taxon>Eubacteriales</taxon>
        <taxon>Oscillospiraceae</taxon>
        <taxon>Ruthenibacterium</taxon>
    </lineage>
</organism>
<dbReference type="InterPro" id="IPR028362">
    <property type="entry name" value="AlgI"/>
</dbReference>
<dbReference type="PIRSF" id="PIRSF500217">
    <property type="entry name" value="AlgI"/>
    <property type="match status" value="1"/>
</dbReference>
<proteinExistence type="inferred from homology"/>
<name>A0A6I3QDI5_9FIRM</name>
<dbReference type="InterPro" id="IPR051085">
    <property type="entry name" value="MB_O-acyltransferase"/>
</dbReference>
<evidence type="ECO:0000256" key="1">
    <source>
        <dbReference type="ARBA" id="ARBA00004651"/>
    </source>
</evidence>
<evidence type="ECO:0000256" key="5">
    <source>
        <dbReference type="ARBA" id="ARBA00022989"/>
    </source>
</evidence>
<dbReference type="GO" id="GO:0016746">
    <property type="term" value="F:acyltransferase activity"/>
    <property type="evidence" value="ECO:0007669"/>
    <property type="project" value="UniProtKB-KW"/>
</dbReference>
<dbReference type="EMBL" id="WMZR01000007">
    <property type="protein sequence ID" value="MTS51252.1"/>
    <property type="molecule type" value="Genomic_DNA"/>
</dbReference>
<evidence type="ECO:0000256" key="3">
    <source>
        <dbReference type="ARBA" id="ARBA00022475"/>
    </source>
</evidence>
<dbReference type="PANTHER" id="PTHR13285:SF18">
    <property type="entry name" value="PROTEIN-CYSTEINE N-PALMITOYLTRANSFERASE RASP"/>
    <property type="match status" value="1"/>
</dbReference>
<evidence type="ECO:0000256" key="7">
    <source>
        <dbReference type="PIRNR" id="PIRNR016636"/>
    </source>
</evidence>
<evidence type="ECO:0000256" key="6">
    <source>
        <dbReference type="ARBA" id="ARBA00023136"/>
    </source>
</evidence>
<keyword evidence="5" id="KW-1133">Transmembrane helix</keyword>
<dbReference type="Proteomes" id="UP000449193">
    <property type="component" value="Unassembled WGS sequence"/>
</dbReference>
<keyword evidence="7" id="KW-0808">Transferase</keyword>
<dbReference type="PIRSF" id="PIRSF016636">
    <property type="entry name" value="AlgI_DltB"/>
    <property type="match status" value="1"/>
</dbReference>
<reference evidence="8 9" key="1">
    <citation type="journal article" date="2019" name="Nat. Med.">
        <title>A library of human gut bacterial isolates paired with longitudinal multiomics data enables mechanistic microbiome research.</title>
        <authorList>
            <person name="Poyet M."/>
            <person name="Groussin M."/>
            <person name="Gibbons S.M."/>
            <person name="Avila-Pacheco J."/>
            <person name="Jiang X."/>
            <person name="Kearney S.M."/>
            <person name="Perrotta A.R."/>
            <person name="Berdy B."/>
            <person name="Zhao S."/>
            <person name="Lieberman T.D."/>
            <person name="Swanson P.K."/>
            <person name="Smith M."/>
            <person name="Roesemann S."/>
            <person name="Alexander J.E."/>
            <person name="Rich S.A."/>
            <person name="Livny J."/>
            <person name="Vlamakis H."/>
            <person name="Clish C."/>
            <person name="Bullock K."/>
            <person name="Deik A."/>
            <person name="Scott J."/>
            <person name="Pierce K.A."/>
            <person name="Xavier R.J."/>
            <person name="Alm E.J."/>
        </authorList>
    </citation>
    <scope>NUCLEOTIDE SEQUENCE [LARGE SCALE GENOMIC DNA]</scope>
    <source>
        <strain evidence="8 9">BIOML-A7</strain>
    </source>
</reference>
<evidence type="ECO:0000313" key="9">
    <source>
        <dbReference type="Proteomes" id="UP000449193"/>
    </source>
</evidence>
<keyword evidence="4" id="KW-0812">Transmembrane</keyword>
<keyword evidence="3 7" id="KW-1003">Cell membrane</keyword>
<dbReference type="GO" id="GO:0042121">
    <property type="term" value="P:alginic acid biosynthetic process"/>
    <property type="evidence" value="ECO:0007669"/>
    <property type="project" value="InterPro"/>
</dbReference>
<keyword evidence="7" id="KW-0012">Acyltransferase</keyword>
<dbReference type="AlphaFoldDB" id="A0A6I3QDI5"/>
<evidence type="ECO:0000256" key="4">
    <source>
        <dbReference type="ARBA" id="ARBA00022692"/>
    </source>
</evidence>
<accession>A0A6I3QDI5</accession>
<evidence type="ECO:0000256" key="2">
    <source>
        <dbReference type="ARBA" id="ARBA00010323"/>
    </source>
</evidence>